<dbReference type="EMBL" id="JBANRG010000010">
    <property type="protein sequence ID" value="KAK7462800.1"/>
    <property type="molecule type" value="Genomic_DNA"/>
</dbReference>
<evidence type="ECO:0000256" key="1">
    <source>
        <dbReference type="SAM" id="Phobius"/>
    </source>
</evidence>
<dbReference type="PANTHER" id="PTHR35329">
    <property type="entry name" value="CHITIN SYNTHASE EXPORT CHAPERONE"/>
    <property type="match status" value="1"/>
</dbReference>
<feature type="transmembrane region" description="Helical" evidence="1">
    <location>
        <begin position="99"/>
        <end position="121"/>
    </location>
</feature>
<organism evidence="2 3">
    <name type="scientific">Marasmiellus scandens</name>
    <dbReference type="NCBI Taxonomy" id="2682957"/>
    <lineage>
        <taxon>Eukaryota</taxon>
        <taxon>Fungi</taxon>
        <taxon>Dikarya</taxon>
        <taxon>Basidiomycota</taxon>
        <taxon>Agaricomycotina</taxon>
        <taxon>Agaricomycetes</taxon>
        <taxon>Agaricomycetidae</taxon>
        <taxon>Agaricales</taxon>
        <taxon>Marasmiineae</taxon>
        <taxon>Omphalotaceae</taxon>
        <taxon>Marasmiellus</taxon>
    </lineage>
</organism>
<feature type="transmembrane region" description="Helical" evidence="1">
    <location>
        <begin position="209"/>
        <end position="236"/>
    </location>
</feature>
<evidence type="ECO:0000313" key="2">
    <source>
        <dbReference type="EMBL" id="KAK7462800.1"/>
    </source>
</evidence>
<feature type="transmembrane region" description="Helical" evidence="1">
    <location>
        <begin position="168"/>
        <end position="188"/>
    </location>
</feature>
<dbReference type="Pfam" id="PF12271">
    <property type="entry name" value="Chs7"/>
    <property type="match status" value="1"/>
</dbReference>
<proteinExistence type="predicted"/>
<feature type="transmembrane region" description="Helical" evidence="1">
    <location>
        <begin position="242"/>
        <end position="262"/>
    </location>
</feature>
<gene>
    <name evidence="2" type="ORF">VKT23_007381</name>
</gene>
<reference evidence="2 3" key="1">
    <citation type="submission" date="2024-01" db="EMBL/GenBank/DDBJ databases">
        <title>A draft genome for the cacao thread blight pathogen Marasmiellus scandens.</title>
        <authorList>
            <person name="Baruah I.K."/>
            <person name="Leung J."/>
            <person name="Bukari Y."/>
            <person name="Amoako-Attah I."/>
            <person name="Meinhardt L.W."/>
            <person name="Bailey B.A."/>
            <person name="Cohen S.P."/>
        </authorList>
    </citation>
    <scope>NUCLEOTIDE SEQUENCE [LARGE SCALE GENOMIC DNA]</scope>
    <source>
        <strain evidence="2 3">GH-19</strain>
    </source>
</reference>
<feature type="transmembrane region" description="Helical" evidence="1">
    <location>
        <begin position="274"/>
        <end position="295"/>
    </location>
</feature>
<comment type="caution">
    <text evidence="2">The sequence shown here is derived from an EMBL/GenBank/DDBJ whole genome shotgun (WGS) entry which is preliminary data.</text>
</comment>
<protein>
    <recommendedName>
        <fullName evidence="4">Chitin synthase export chaperone</fullName>
    </recommendedName>
</protein>
<evidence type="ECO:0008006" key="4">
    <source>
        <dbReference type="Google" id="ProtNLM"/>
    </source>
</evidence>
<sequence>MPSFGDFQPLCTHVPSYTWCNLFYSQIQNLDSSLLTGLSNSSDTAPIGVNPTCGIERVGNGGSIGNIANVVACALSMAVVVHLFWVTSRRVAAVGRMEFLGLLALYFLTLPFQLLTTGSLLQQGTTSLVVLTAIHAGLVAALFMVLLWNALVATQWMEDGTISSLLPLSILTLAFFAATLYVSLDIGLHFTSALGPDTADPLRLRGIPLFVLTSIWPAAAALFFFLIISYIVLFVLSEPKAVWFYVLAAGLFVLSQLAWFLLGRVICDRANSNIDGSFIATILETAAVVVLYLAWRGITEESWDDPGVYYPSWH</sequence>
<feature type="transmembrane region" description="Helical" evidence="1">
    <location>
        <begin position="67"/>
        <end position="87"/>
    </location>
</feature>
<dbReference type="PANTHER" id="PTHR35329:SF1">
    <property type="entry name" value="CHITIN SYNTHASE EXPORT CHAPERONE"/>
    <property type="match status" value="1"/>
</dbReference>
<keyword evidence="3" id="KW-1185">Reference proteome</keyword>
<evidence type="ECO:0000313" key="3">
    <source>
        <dbReference type="Proteomes" id="UP001498398"/>
    </source>
</evidence>
<feature type="transmembrane region" description="Helical" evidence="1">
    <location>
        <begin position="128"/>
        <end position="148"/>
    </location>
</feature>
<keyword evidence="1" id="KW-0472">Membrane</keyword>
<name>A0ABR1JLV6_9AGAR</name>
<accession>A0ABR1JLV6</accession>
<keyword evidence="1" id="KW-1133">Transmembrane helix</keyword>
<keyword evidence="1" id="KW-0812">Transmembrane</keyword>
<dbReference type="InterPro" id="IPR022057">
    <property type="entry name" value="Chs7"/>
</dbReference>
<dbReference type="Proteomes" id="UP001498398">
    <property type="component" value="Unassembled WGS sequence"/>
</dbReference>